<dbReference type="Gene3D" id="3.40.50.720">
    <property type="entry name" value="NAD(P)-binding Rossmann-like Domain"/>
    <property type="match status" value="1"/>
</dbReference>
<dbReference type="SUPFAM" id="SSF51735">
    <property type="entry name" value="NAD(P)-binding Rossmann-fold domains"/>
    <property type="match status" value="1"/>
</dbReference>
<protein>
    <recommendedName>
        <fullName evidence="1">NAD(P)-binding domain-containing protein</fullName>
    </recommendedName>
</protein>
<gene>
    <name evidence="2" type="ORF">FTRO_0140080</name>
</gene>
<organism evidence="2">
    <name type="scientific">Fructobacillus tropaeoli</name>
    <dbReference type="NCBI Taxonomy" id="709323"/>
    <lineage>
        <taxon>Bacteria</taxon>
        <taxon>Bacillati</taxon>
        <taxon>Bacillota</taxon>
        <taxon>Bacilli</taxon>
        <taxon>Lactobacillales</taxon>
        <taxon>Lactobacillaceae</taxon>
        <taxon>Fructobacillus</taxon>
    </lineage>
</organism>
<dbReference type="AlphaFoldDB" id="A0A3F3HIH1"/>
<evidence type="ECO:0000313" key="2">
    <source>
        <dbReference type="EMBL" id="GAP04963.1"/>
    </source>
</evidence>
<feature type="domain" description="NAD(P)-binding" evidence="1">
    <location>
        <begin position="7"/>
        <end position="139"/>
    </location>
</feature>
<dbReference type="Pfam" id="PF13460">
    <property type="entry name" value="NAD_binding_10"/>
    <property type="match status" value="1"/>
</dbReference>
<dbReference type="Proteomes" id="UP000064514">
    <property type="component" value="Unassembled WGS sequence"/>
</dbReference>
<dbReference type="STRING" id="709323.GCA_001047135_01532"/>
<reference evidence="2" key="1">
    <citation type="journal article" date="2015" name="BMC Genomics">
        <title>Comparative genomics of Fructobacillus spp. and Leuconostoc spp. reveals niche-specific evolution of Fructobacillus spp.</title>
        <authorList>
            <person name="Endo A."/>
            <person name="Tanizawa Y."/>
            <person name="Tanaka N."/>
            <person name="Maeno S."/>
            <person name="Kumar H."/>
            <person name="Shiwa Y."/>
            <person name="Okada S."/>
            <person name="Yoshikawa H."/>
            <person name="Dicks L."/>
            <person name="Nakagawa J."/>
            <person name="Arita M."/>
        </authorList>
    </citation>
    <scope>NUCLEOTIDE SEQUENCE [LARGE SCALE GENOMIC DNA]</scope>
    <source>
        <strain evidence="2">F214-1</strain>
    </source>
</reference>
<dbReference type="InterPro" id="IPR016040">
    <property type="entry name" value="NAD(P)-bd_dom"/>
</dbReference>
<sequence>MKVVILGAFGQIARLVENRLLSESDTDMIWYLRHASRLTNPDSKRVEIVEGDVNDTDKLSNTLKDADLGYANLVGVFEPQAQAVKTAMELNRVKRLIWVTGLGLYHELPQKFEQWNEQSIGHSVMEDTRKAAQILENSD</sequence>
<dbReference type="EMBL" id="DF968091">
    <property type="protein sequence ID" value="GAP04963.1"/>
    <property type="molecule type" value="Genomic_DNA"/>
</dbReference>
<evidence type="ECO:0000259" key="1">
    <source>
        <dbReference type="Pfam" id="PF13460"/>
    </source>
</evidence>
<accession>A0A3F3HIH1</accession>
<name>A0A3F3HIH1_9LACO</name>
<proteinExistence type="predicted"/>
<dbReference type="InterPro" id="IPR036291">
    <property type="entry name" value="NAD(P)-bd_dom_sf"/>
</dbReference>